<accession>A0AA38IH43</accession>
<proteinExistence type="predicted"/>
<evidence type="ECO:0000256" key="6">
    <source>
        <dbReference type="SAM" id="Phobius"/>
    </source>
</evidence>
<keyword evidence="4 5" id="KW-0472">Membrane</keyword>
<feature type="transmembrane region" description="Helical" evidence="6">
    <location>
        <begin position="84"/>
        <end position="102"/>
    </location>
</feature>
<dbReference type="PANTHER" id="PTHR22776:SF15">
    <property type="entry name" value="CKLF-LIKE MARVEL TRANSMEMBRANE DOMAIN-CONTAINING PROTEIN 2"/>
    <property type="match status" value="1"/>
</dbReference>
<dbReference type="PANTHER" id="PTHR22776">
    <property type="entry name" value="MARVEL-CONTAINING POTENTIAL LIPID RAFT-ASSOCIATED PROTEIN"/>
    <property type="match status" value="1"/>
</dbReference>
<evidence type="ECO:0000256" key="5">
    <source>
        <dbReference type="PROSITE-ProRule" id="PRU00581"/>
    </source>
</evidence>
<protein>
    <recommendedName>
        <fullName evidence="7">MARVEL domain-containing protein</fullName>
    </recommendedName>
</protein>
<gene>
    <name evidence="8" type="ORF">Zmor_014279</name>
</gene>
<name>A0AA38IH43_9CUCU</name>
<evidence type="ECO:0000256" key="3">
    <source>
        <dbReference type="ARBA" id="ARBA00022989"/>
    </source>
</evidence>
<evidence type="ECO:0000313" key="9">
    <source>
        <dbReference type="Proteomes" id="UP001168821"/>
    </source>
</evidence>
<comment type="subcellular location">
    <subcellularLocation>
        <location evidence="1">Membrane</location>
        <topology evidence="1">Multi-pass membrane protein</topology>
    </subcellularLocation>
</comment>
<keyword evidence="9" id="KW-1185">Reference proteome</keyword>
<feature type="transmembrane region" description="Helical" evidence="6">
    <location>
        <begin position="51"/>
        <end position="72"/>
    </location>
</feature>
<evidence type="ECO:0000256" key="4">
    <source>
        <dbReference type="ARBA" id="ARBA00023136"/>
    </source>
</evidence>
<keyword evidence="2 5" id="KW-0812">Transmembrane</keyword>
<dbReference type="InterPro" id="IPR050578">
    <property type="entry name" value="MARVEL-CKLF_proteins"/>
</dbReference>
<evidence type="ECO:0000256" key="1">
    <source>
        <dbReference type="ARBA" id="ARBA00004141"/>
    </source>
</evidence>
<feature type="transmembrane region" description="Helical" evidence="6">
    <location>
        <begin position="108"/>
        <end position="127"/>
    </location>
</feature>
<dbReference type="AlphaFoldDB" id="A0AA38IH43"/>
<organism evidence="8 9">
    <name type="scientific">Zophobas morio</name>
    <dbReference type="NCBI Taxonomy" id="2755281"/>
    <lineage>
        <taxon>Eukaryota</taxon>
        <taxon>Metazoa</taxon>
        <taxon>Ecdysozoa</taxon>
        <taxon>Arthropoda</taxon>
        <taxon>Hexapoda</taxon>
        <taxon>Insecta</taxon>
        <taxon>Pterygota</taxon>
        <taxon>Neoptera</taxon>
        <taxon>Endopterygota</taxon>
        <taxon>Coleoptera</taxon>
        <taxon>Polyphaga</taxon>
        <taxon>Cucujiformia</taxon>
        <taxon>Tenebrionidae</taxon>
        <taxon>Zophobas</taxon>
    </lineage>
</organism>
<keyword evidence="3 6" id="KW-1133">Transmembrane helix</keyword>
<evidence type="ECO:0000259" key="7">
    <source>
        <dbReference type="PROSITE" id="PS51225"/>
    </source>
</evidence>
<dbReference type="PROSITE" id="PS51225">
    <property type="entry name" value="MARVEL"/>
    <property type="match status" value="1"/>
</dbReference>
<feature type="domain" description="MARVEL" evidence="7">
    <location>
        <begin position="14"/>
        <end position="137"/>
    </location>
</feature>
<comment type="caution">
    <text evidence="8">The sequence shown here is derived from an EMBL/GenBank/DDBJ whole genome shotgun (WGS) entry which is preliminary data.</text>
</comment>
<dbReference type="InterPro" id="IPR008253">
    <property type="entry name" value="Marvel"/>
</dbReference>
<feature type="transmembrane region" description="Helical" evidence="6">
    <location>
        <begin position="21"/>
        <end position="39"/>
    </location>
</feature>
<dbReference type="Proteomes" id="UP001168821">
    <property type="component" value="Unassembled WGS sequence"/>
</dbReference>
<sequence length="139" mass="15263">MSSEQPTQVIGTGYLATLQGVCKIVEVVASFIAVLLVGINTWGTVFDVFESAAALSIIISAILLILYTSKAVEKLQLPWNRIQFFYHVILSIYYIIAIALVLDKFYVVSRIIGGGVLGILAVTAHLLDGYDNYRKHPLC</sequence>
<evidence type="ECO:0000256" key="2">
    <source>
        <dbReference type="ARBA" id="ARBA00022692"/>
    </source>
</evidence>
<dbReference type="GO" id="GO:0016020">
    <property type="term" value="C:membrane"/>
    <property type="evidence" value="ECO:0007669"/>
    <property type="project" value="UniProtKB-SubCell"/>
</dbReference>
<reference evidence="8" key="1">
    <citation type="journal article" date="2023" name="G3 (Bethesda)">
        <title>Whole genome assemblies of Zophobas morio and Tenebrio molitor.</title>
        <authorList>
            <person name="Kaur S."/>
            <person name="Stinson S.A."/>
            <person name="diCenzo G.C."/>
        </authorList>
    </citation>
    <scope>NUCLEOTIDE SEQUENCE</scope>
    <source>
        <strain evidence="8">QUZm001</strain>
    </source>
</reference>
<dbReference type="EMBL" id="JALNTZ010000004">
    <property type="protein sequence ID" value="KAJ3655141.1"/>
    <property type="molecule type" value="Genomic_DNA"/>
</dbReference>
<evidence type="ECO:0000313" key="8">
    <source>
        <dbReference type="EMBL" id="KAJ3655141.1"/>
    </source>
</evidence>